<evidence type="ECO:0000256" key="2">
    <source>
        <dbReference type="ARBA" id="ARBA00022898"/>
    </source>
</evidence>
<dbReference type="Proteomes" id="UP001501676">
    <property type="component" value="Unassembled WGS sequence"/>
</dbReference>
<dbReference type="Gene3D" id="3.20.20.10">
    <property type="entry name" value="Alanine racemase"/>
    <property type="match status" value="1"/>
</dbReference>
<feature type="binding site" evidence="4">
    <location>
        <position position="314"/>
    </location>
    <ligand>
        <name>substrate</name>
    </ligand>
</feature>
<accession>A0ABP6T8M3</accession>
<keyword evidence="3 4" id="KW-0413">Isomerase</keyword>
<feature type="domain" description="Alanine racemase C-terminal" evidence="5">
    <location>
        <begin position="245"/>
        <end position="372"/>
    </location>
</feature>
<evidence type="ECO:0000256" key="3">
    <source>
        <dbReference type="ARBA" id="ARBA00023235"/>
    </source>
</evidence>
<comment type="cofactor">
    <cofactor evidence="1 4">
        <name>pyridoxal 5'-phosphate</name>
        <dbReference type="ChEBI" id="CHEBI:597326"/>
    </cofactor>
</comment>
<reference evidence="7" key="1">
    <citation type="journal article" date="2019" name="Int. J. Syst. Evol. Microbiol.">
        <title>The Global Catalogue of Microorganisms (GCM) 10K type strain sequencing project: providing services to taxonomists for standard genome sequencing and annotation.</title>
        <authorList>
            <consortium name="The Broad Institute Genomics Platform"/>
            <consortium name="The Broad Institute Genome Sequencing Center for Infectious Disease"/>
            <person name="Wu L."/>
            <person name="Ma J."/>
        </authorList>
    </citation>
    <scope>NUCLEOTIDE SEQUENCE [LARGE SCALE GENOMIC DNA]</scope>
    <source>
        <strain evidence="7">JCM 9458</strain>
    </source>
</reference>
<comment type="function">
    <text evidence="4">Catalyzes the interconversion of L-alanine and D-alanine. May also act on other amino acids.</text>
</comment>
<dbReference type="SMART" id="SM01005">
    <property type="entry name" value="Ala_racemase_C"/>
    <property type="match status" value="1"/>
</dbReference>
<dbReference type="InterPro" id="IPR011079">
    <property type="entry name" value="Ala_racemase_C"/>
</dbReference>
<dbReference type="NCBIfam" id="TIGR00492">
    <property type="entry name" value="alr"/>
    <property type="match status" value="1"/>
</dbReference>
<dbReference type="HAMAP" id="MF_01201">
    <property type="entry name" value="Ala_racemase"/>
    <property type="match status" value="1"/>
</dbReference>
<dbReference type="InterPro" id="IPR001608">
    <property type="entry name" value="Ala_racemase_N"/>
</dbReference>
<evidence type="ECO:0000256" key="1">
    <source>
        <dbReference type="ARBA" id="ARBA00001933"/>
    </source>
</evidence>
<comment type="similarity">
    <text evidence="4">Belongs to the alanine racemase family.</text>
</comment>
<dbReference type="PANTHER" id="PTHR30511:SF0">
    <property type="entry name" value="ALANINE RACEMASE, CATABOLIC-RELATED"/>
    <property type="match status" value="1"/>
</dbReference>
<evidence type="ECO:0000313" key="7">
    <source>
        <dbReference type="Proteomes" id="UP001501676"/>
    </source>
</evidence>
<dbReference type="PROSITE" id="PS00395">
    <property type="entry name" value="ALANINE_RACEMASE"/>
    <property type="match status" value="1"/>
</dbReference>
<feature type="modified residue" description="N6-(pyridoxal phosphate)lysine" evidence="4">
    <location>
        <position position="36"/>
    </location>
</feature>
<sequence>MVQAEAVIDLDAIRANTAYLAERAAAHSAATMAVVKADGYGHGALPSARAALAGGATWLGVSTVAEALELRSAGIDAPMLSWLNAPGTAFTPAITAGVDLGVPSMRVLDEVIAAAKAADRTARVHLKIDTGLGRSGATPADWPDLVTAAAKATAEGTVEVIGVWSHFACADTPGHPSIAAQLAAFSEALAVAERHGVKPQVRHLANSPATLTLPQAYYDLVRPGVSVYGLSPIPDCAAAEALRPAMTLRGRVLVAKRVPAGHGVSYGHTYHTSAPTTLAVVPLGYADGIPRHASSVAPLLLGGARRTIAGRVCMDQFVVDVGDDPVADGDEAILFGPGDHGEPTADEWAEAAGTINYEIVTRIGARVPRTYVGAGA</sequence>
<protein>
    <recommendedName>
        <fullName evidence="4">Alanine racemase</fullName>
        <ecNumber evidence="4">5.1.1.1</ecNumber>
    </recommendedName>
</protein>
<comment type="caution">
    <text evidence="6">The sequence shown here is derived from an EMBL/GenBank/DDBJ whole genome shotgun (WGS) entry which is preliminary data.</text>
</comment>
<dbReference type="RefSeq" id="WP_345732093.1">
    <property type="nucleotide sequence ID" value="NZ_BAAAYN010000045.1"/>
</dbReference>
<dbReference type="SUPFAM" id="SSF51419">
    <property type="entry name" value="PLP-binding barrel"/>
    <property type="match status" value="1"/>
</dbReference>
<dbReference type="EC" id="5.1.1.1" evidence="4"/>
<comment type="pathway">
    <text evidence="4">Amino-acid biosynthesis; D-alanine biosynthesis; D-alanine from L-alanine: step 1/1.</text>
</comment>
<keyword evidence="7" id="KW-1185">Reference proteome</keyword>
<comment type="catalytic activity">
    <reaction evidence="4">
        <text>L-alanine = D-alanine</text>
        <dbReference type="Rhea" id="RHEA:20249"/>
        <dbReference type="ChEBI" id="CHEBI:57416"/>
        <dbReference type="ChEBI" id="CHEBI:57972"/>
        <dbReference type="EC" id="5.1.1.1"/>
    </reaction>
</comment>
<dbReference type="InterPro" id="IPR029066">
    <property type="entry name" value="PLP-binding_barrel"/>
</dbReference>
<keyword evidence="2 4" id="KW-0663">Pyridoxal phosphate</keyword>
<dbReference type="InterPro" id="IPR020622">
    <property type="entry name" value="Ala_racemase_pyridoxalP-BS"/>
</dbReference>
<dbReference type="InterPro" id="IPR009006">
    <property type="entry name" value="Ala_racemase/Decarboxylase_C"/>
</dbReference>
<dbReference type="InterPro" id="IPR000821">
    <property type="entry name" value="Ala_racemase"/>
</dbReference>
<evidence type="ECO:0000256" key="4">
    <source>
        <dbReference type="HAMAP-Rule" id="MF_01201"/>
    </source>
</evidence>
<feature type="active site" description="Proton acceptor; specific for L-alanine" evidence="4">
    <location>
        <position position="266"/>
    </location>
</feature>
<evidence type="ECO:0000313" key="6">
    <source>
        <dbReference type="EMBL" id="GAA3394703.1"/>
    </source>
</evidence>
<dbReference type="Pfam" id="PF01168">
    <property type="entry name" value="Ala_racemase_N"/>
    <property type="match status" value="1"/>
</dbReference>
<name>A0ABP6T8M3_9ACTN</name>
<organism evidence="6 7">
    <name type="scientific">Cryptosporangium minutisporangium</name>
    <dbReference type="NCBI Taxonomy" id="113569"/>
    <lineage>
        <taxon>Bacteria</taxon>
        <taxon>Bacillati</taxon>
        <taxon>Actinomycetota</taxon>
        <taxon>Actinomycetes</taxon>
        <taxon>Cryptosporangiales</taxon>
        <taxon>Cryptosporangiaceae</taxon>
        <taxon>Cryptosporangium</taxon>
    </lineage>
</organism>
<dbReference type="EMBL" id="BAAAYN010000045">
    <property type="protein sequence ID" value="GAA3394703.1"/>
    <property type="molecule type" value="Genomic_DNA"/>
</dbReference>
<dbReference type="PRINTS" id="PR00992">
    <property type="entry name" value="ALARACEMASE"/>
</dbReference>
<evidence type="ECO:0000259" key="5">
    <source>
        <dbReference type="SMART" id="SM01005"/>
    </source>
</evidence>
<feature type="active site" description="Proton acceptor; specific for D-alanine" evidence="4">
    <location>
        <position position="36"/>
    </location>
</feature>
<gene>
    <name evidence="6" type="primary">alr</name>
    <name evidence="6" type="ORF">GCM10020369_65120</name>
</gene>
<feature type="binding site" evidence="4">
    <location>
        <position position="134"/>
    </location>
    <ligand>
        <name>substrate</name>
    </ligand>
</feature>
<dbReference type="PANTHER" id="PTHR30511">
    <property type="entry name" value="ALANINE RACEMASE"/>
    <property type="match status" value="1"/>
</dbReference>
<dbReference type="Pfam" id="PF00842">
    <property type="entry name" value="Ala_racemase_C"/>
    <property type="match status" value="1"/>
</dbReference>
<dbReference type="SUPFAM" id="SSF50621">
    <property type="entry name" value="Alanine racemase C-terminal domain-like"/>
    <property type="match status" value="1"/>
</dbReference>
<dbReference type="Gene3D" id="2.40.37.10">
    <property type="entry name" value="Lyase, Ornithine Decarboxylase, Chain A, domain 1"/>
    <property type="match status" value="1"/>
</dbReference>
<proteinExistence type="inferred from homology"/>
<dbReference type="CDD" id="cd00430">
    <property type="entry name" value="PLPDE_III_AR"/>
    <property type="match status" value="1"/>
</dbReference>